<keyword evidence="1 4" id="KW-0808">Transferase</keyword>
<dbReference type="STRING" id="551995.SAMN05192574_102113"/>
<dbReference type="OrthoDB" id="9799096at2"/>
<keyword evidence="5" id="KW-1185">Reference proteome</keyword>
<dbReference type="InterPro" id="IPR016181">
    <property type="entry name" value="Acyl_CoA_acyltransferase"/>
</dbReference>
<dbReference type="Proteomes" id="UP000198942">
    <property type="component" value="Unassembled WGS sequence"/>
</dbReference>
<evidence type="ECO:0000313" key="5">
    <source>
        <dbReference type="Proteomes" id="UP000198942"/>
    </source>
</evidence>
<dbReference type="CDD" id="cd04301">
    <property type="entry name" value="NAT_SF"/>
    <property type="match status" value="1"/>
</dbReference>
<sequence length="164" mass="18200">MIAIRPMTDEDWDSVLRIYQEGITTGNATFETSAPDGPAWNKSHMEKHRFVAEIDGKIAGWVALTPVSSRCVYAGVAEVSVYVGTAYHGRKVGSALLEKLISNTEAENIWTLQAGIFPENAASVALHEKHGFRQIGYRERVGKMNGIWRNVLLLERRSKVTGIN</sequence>
<protein>
    <submittedName>
        <fullName evidence="4">Phosphinothricin acetyltransferase</fullName>
    </submittedName>
</protein>
<dbReference type="AlphaFoldDB" id="A0A1H8CXA1"/>
<reference evidence="5" key="1">
    <citation type="submission" date="2016-10" db="EMBL/GenBank/DDBJ databases">
        <authorList>
            <person name="Varghese N."/>
            <person name="Submissions S."/>
        </authorList>
    </citation>
    <scope>NUCLEOTIDE SEQUENCE [LARGE SCALE GENOMIC DNA]</scope>
    <source>
        <strain evidence="5">Gh-48</strain>
    </source>
</reference>
<dbReference type="Pfam" id="PF00583">
    <property type="entry name" value="Acetyltransf_1"/>
    <property type="match status" value="1"/>
</dbReference>
<feature type="domain" description="N-acetyltransferase" evidence="3">
    <location>
        <begin position="2"/>
        <end position="154"/>
    </location>
</feature>
<dbReference type="EMBL" id="FOCL01000002">
    <property type="protein sequence ID" value="SEM99529.1"/>
    <property type="molecule type" value="Genomic_DNA"/>
</dbReference>
<name>A0A1H8CXA1_9SPHI</name>
<dbReference type="InterPro" id="IPR000182">
    <property type="entry name" value="GNAT_dom"/>
</dbReference>
<dbReference type="Gene3D" id="3.40.630.30">
    <property type="match status" value="1"/>
</dbReference>
<gene>
    <name evidence="4" type="ORF">SAMN05192574_102113</name>
</gene>
<dbReference type="PANTHER" id="PTHR43072:SF23">
    <property type="entry name" value="UPF0039 PROTEIN C11D3.02C"/>
    <property type="match status" value="1"/>
</dbReference>
<evidence type="ECO:0000256" key="2">
    <source>
        <dbReference type="ARBA" id="ARBA00023315"/>
    </source>
</evidence>
<dbReference type="PROSITE" id="PS51186">
    <property type="entry name" value="GNAT"/>
    <property type="match status" value="1"/>
</dbReference>
<evidence type="ECO:0000256" key="1">
    <source>
        <dbReference type="ARBA" id="ARBA00022679"/>
    </source>
</evidence>
<proteinExistence type="predicted"/>
<dbReference type="RefSeq" id="WP_091208941.1">
    <property type="nucleotide sequence ID" value="NZ_FOCL01000002.1"/>
</dbReference>
<evidence type="ECO:0000313" key="4">
    <source>
        <dbReference type="EMBL" id="SEM99529.1"/>
    </source>
</evidence>
<organism evidence="4 5">
    <name type="scientific">Mucilaginibacter gossypiicola</name>
    <dbReference type="NCBI Taxonomy" id="551995"/>
    <lineage>
        <taxon>Bacteria</taxon>
        <taxon>Pseudomonadati</taxon>
        <taxon>Bacteroidota</taxon>
        <taxon>Sphingobacteriia</taxon>
        <taxon>Sphingobacteriales</taxon>
        <taxon>Sphingobacteriaceae</taxon>
        <taxon>Mucilaginibacter</taxon>
    </lineage>
</organism>
<dbReference type="SUPFAM" id="SSF55729">
    <property type="entry name" value="Acyl-CoA N-acyltransferases (Nat)"/>
    <property type="match status" value="1"/>
</dbReference>
<dbReference type="PANTHER" id="PTHR43072">
    <property type="entry name" value="N-ACETYLTRANSFERASE"/>
    <property type="match status" value="1"/>
</dbReference>
<keyword evidence="2" id="KW-0012">Acyltransferase</keyword>
<accession>A0A1H8CXA1</accession>
<evidence type="ECO:0000259" key="3">
    <source>
        <dbReference type="PROSITE" id="PS51186"/>
    </source>
</evidence>
<dbReference type="GO" id="GO:0016747">
    <property type="term" value="F:acyltransferase activity, transferring groups other than amino-acyl groups"/>
    <property type="evidence" value="ECO:0007669"/>
    <property type="project" value="InterPro"/>
</dbReference>